<dbReference type="PANTHER" id="PTHR46093:SF18">
    <property type="entry name" value="FIBRONECTIN TYPE-III DOMAIN-CONTAINING PROTEIN"/>
    <property type="match status" value="1"/>
</dbReference>
<comment type="caution">
    <text evidence="5">The sequence shown here is derived from an EMBL/GenBank/DDBJ whole genome shotgun (WGS) entry which is preliminary data.</text>
</comment>
<evidence type="ECO:0000256" key="4">
    <source>
        <dbReference type="SAM" id="Phobius"/>
    </source>
</evidence>
<keyword evidence="2" id="KW-0677">Repeat</keyword>
<accession>A0A1F7RXW0</accession>
<evidence type="ECO:0000313" key="6">
    <source>
        <dbReference type="Proteomes" id="UP000179266"/>
    </source>
</evidence>
<feature type="region of interest" description="Disordered" evidence="3">
    <location>
        <begin position="380"/>
        <end position="402"/>
    </location>
</feature>
<dbReference type="Pfam" id="PF24681">
    <property type="entry name" value="Kelch_KLHDC2_KLHL20_DRC7"/>
    <property type="match status" value="1"/>
</dbReference>
<evidence type="ECO:0008006" key="7">
    <source>
        <dbReference type="Google" id="ProtNLM"/>
    </source>
</evidence>
<evidence type="ECO:0000256" key="1">
    <source>
        <dbReference type="ARBA" id="ARBA00022441"/>
    </source>
</evidence>
<evidence type="ECO:0000256" key="2">
    <source>
        <dbReference type="ARBA" id="ARBA00022737"/>
    </source>
</evidence>
<gene>
    <name evidence="5" type="ORF">A2161_00040</name>
</gene>
<evidence type="ECO:0000313" key="5">
    <source>
        <dbReference type="EMBL" id="OGL46301.1"/>
    </source>
</evidence>
<sequence>MLSRLSIYILAIGFLFLIPFNVYSQAWDWRELHPVSVPPGLSGNKGSLIGFNFYIFGGTDGVSLFNSLYYMDLRVPEWFFITPSGIDIPSSRYGHTMVRGIVDSEEVLLVFGGDDGLLQKDLWYYIVASNQWKQMAGATGDIPPEMKGHSANITIAGNMVVFGGELKASFSDELYIYSPLLNTWTLLTPITSHPFARSEHSAIIISENTSPELFIFGGTDGISIFDDVWSYNFGLNSWTKLDPTGDVPAGRFSHTAVYISSIHSMLVFGGNSGTVFNDAYLLDLSTLNWTAFTPSTLPDVRFEHVSVWDPVSVSYPRMVMHAGTSGSTFYSDTWELFLMPSTPTVTSTPKESPTSTFTPSQSPTPKPTVLTATYTLTPSSTPTIGSTTSTPTSTITSVSGTNTPTRTPVYTSTYTFTTSSSLEIPGEDSTGIIILFIFLSLFILLTRISFQR</sequence>
<dbReference type="PANTHER" id="PTHR46093">
    <property type="entry name" value="ACYL-COA-BINDING DOMAIN-CONTAINING PROTEIN 5"/>
    <property type="match status" value="1"/>
</dbReference>
<evidence type="ECO:0000256" key="3">
    <source>
        <dbReference type="SAM" id="MobiDB-lite"/>
    </source>
</evidence>
<dbReference type="Gene3D" id="2.120.10.80">
    <property type="entry name" value="Kelch-type beta propeller"/>
    <property type="match status" value="2"/>
</dbReference>
<feature type="region of interest" description="Disordered" evidence="3">
    <location>
        <begin position="345"/>
        <end position="365"/>
    </location>
</feature>
<dbReference type="InterPro" id="IPR015915">
    <property type="entry name" value="Kelch-typ_b-propeller"/>
</dbReference>
<dbReference type="SUPFAM" id="SSF117281">
    <property type="entry name" value="Kelch motif"/>
    <property type="match status" value="2"/>
</dbReference>
<organism evidence="5 6">
    <name type="scientific">Candidatus Schekmanbacteria bacterium RBG_13_48_7</name>
    <dbReference type="NCBI Taxonomy" id="1817878"/>
    <lineage>
        <taxon>Bacteria</taxon>
        <taxon>Candidatus Schekmaniibacteriota</taxon>
    </lineage>
</organism>
<reference evidence="5 6" key="1">
    <citation type="journal article" date="2016" name="Nat. Commun.">
        <title>Thousands of microbial genomes shed light on interconnected biogeochemical processes in an aquifer system.</title>
        <authorList>
            <person name="Anantharaman K."/>
            <person name="Brown C.T."/>
            <person name="Hug L.A."/>
            <person name="Sharon I."/>
            <person name="Castelle C.J."/>
            <person name="Probst A.J."/>
            <person name="Thomas B.C."/>
            <person name="Singh A."/>
            <person name="Wilkins M.J."/>
            <person name="Karaoz U."/>
            <person name="Brodie E.L."/>
            <person name="Williams K.H."/>
            <person name="Hubbard S.S."/>
            <person name="Banfield J.F."/>
        </authorList>
    </citation>
    <scope>NUCLEOTIDE SEQUENCE [LARGE SCALE GENOMIC DNA]</scope>
</reference>
<name>A0A1F7RXW0_9BACT</name>
<keyword evidence="4" id="KW-0812">Transmembrane</keyword>
<keyword evidence="1" id="KW-0880">Kelch repeat</keyword>
<feature type="compositionally biased region" description="Low complexity" evidence="3">
    <location>
        <begin position="352"/>
        <end position="363"/>
    </location>
</feature>
<proteinExistence type="predicted"/>
<dbReference type="Proteomes" id="UP000179266">
    <property type="component" value="Unassembled WGS sequence"/>
</dbReference>
<feature type="transmembrane region" description="Helical" evidence="4">
    <location>
        <begin position="431"/>
        <end position="450"/>
    </location>
</feature>
<dbReference type="AlphaFoldDB" id="A0A1F7RXW0"/>
<keyword evidence="4" id="KW-1133">Transmembrane helix</keyword>
<keyword evidence="4" id="KW-0472">Membrane</keyword>
<dbReference type="EMBL" id="MGDD01000137">
    <property type="protein sequence ID" value="OGL46301.1"/>
    <property type="molecule type" value="Genomic_DNA"/>
</dbReference>
<protein>
    <recommendedName>
        <fullName evidence="7">Galactose oxidase</fullName>
    </recommendedName>
</protein>